<evidence type="ECO:0000313" key="3">
    <source>
        <dbReference type="EMBL" id="SKD02162.1"/>
    </source>
</evidence>
<protein>
    <submittedName>
        <fullName evidence="3">RNA polymerase sigma-70 factor, ECF subfamily</fullName>
    </submittedName>
</protein>
<accession>A0A1T5NP25</accession>
<dbReference type="STRING" id="393003.SAMN05660461_2435"/>
<dbReference type="GO" id="GO:0003700">
    <property type="term" value="F:DNA-binding transcription factor activity"/>
    <property type="evidence" value="ECO:0007669"/>
    <property type="project" value="InterPro"/>
</dbReference>
<dbReference type="SUPFAM" id="SSF88659">
    <property type="entry name" value="Sigma3 and sigma4 domains of RNA polymerase sigma factors"/>
    <property type="match status" value="1"/>
</dbReference>
<dbReference type="Pfam" id="PF04542">
    <property type="entry name" value="Sigma70_r2"/>
    <property type="match status" value="1"/>
</dbReference>
<proteinExistence type="predicted"/>
<keyword evidence="4" id="KW-1185">Reference proteome</keyword>
<dbReference type="GO" id="GO:0006352">
    <property type="term" value="P:DNA-templated transcription initiation"/>
    <property type="evidence" value="ECO:0007669"/>
    <property type="project" value="InterPro"/>
</dbReference>
<dbReference type="Gene3D" id="1.10.1740.10">
    <property type="match status" value="1"/>
</dbReference>
<dbReference type="InterPro" id="IPR013324">
    <property type="entry name" value="RNA_pol_sigma_r3/r4-like"/>
</dbReference>
<gene>
    <name evidence="3" type="ORF">SAMN05660461_2435</name>
</gene>
<dbReference type="Proteomes" id="UP000190166">
    <property type="component" value="Unassembled WGS sequence"/>
</dbReference>
<dbReference type="AlphaFoldDB" id="A0A1T5NP25"/>
<sequence>MEKELESLKYLFKQEFSKMVAVISKLFGLQHIEIAEDIVSETFLLASETWGVKGLPPNPTAWLYTVAKQKTLHHFRRNKIFDKKVLPEIIARQELVDDAEAINFSQENIKDSQLQMLFAICNPSIASEAQIGLALRILCGFGIDEIAEAFLSNKETINKRLFRAKEKLREEKIKMELPPESEIPQRLDNVLHIIYLLFSEGYYSQTQNQILQQDLCLEALRLGLMLTAYDKTNLPKTNALIALMCFHASRFNARQAGEGEVVLYEAQNEALWDQALINQGIYFLQLSAEGNEISSYHLEARIAYWHCVKEDTPEKWEEILQLYNALLMINYSPSVALNRTFALYKANGQQEALAEAEKLKLENNHFYYVLLGELYRNIDNEKAKASFQRAWQLAKTDTEKQGIQAQINRLTDEHTH</sequence>
<organism evidence="3 4">
    <name type="scientific">Chitinophaga ginsengisegetis</name>
    <dbReference type="NCBI Taxonomy" id="393003"/>
    <lineage>
        <taxon>Bacteria</taxon>
        <taxon>Pseudomonadati</taxon>
        <taxon>Bacteroidota</taxon>
        <taxon>Chitinophagia</taxon>
        <taxon>Chitinophagales</taxon>
        <taxon>Chitinophagaceae</taxon>
        <taxon>Chitinophaga</taxon>
    </lineage>
</organism>
<feature type="domain" description="RNA polymerase sigma-70 region 2" evidence="1">
    <location>
        <begin position="21"/>
        <end position="79"/>
    </location>
</feature>
<dbReference type="InterPro" id="IPR007627">
    <property type="entry name" value="RNA_pol_sigma70_r2"/>
</dbReference>
<evidence type="ECO:0000313" key="4">
    <source>
        <dbReference type="Proteomes" id="UP000190166"/>
    </source>
</evidence>
<dbReference type="PANTHER" id="PTHR47756">
    <property type="entry name" value="BLL6612 PROTEIN-RELATED"/>
    <property type="match status" value="1"/>
</dbReference>
<dbReference type="RefSeq" id="WP_079469614.1">
    <property type="nucleotide sequence ID" value="NZ_FUZZ01000001.1"/>
</dbReference>
<evidence type="ECO:0000259" key="2">
    <source>
        <dbReference type="Pfam" id="PF20239"/>
    </source>
</evidence>
<dbReference type="EMBL" id="FUZZ01000001">
    <property type="protein sequence ID" value="SKD02162.1"/>
    <property type="molecule type" value="Genomic_DNA"/>
</dbReference>
<dbReference type="InterPro" id="IPR046531">
    <property type="entry name" value="DUF6596"/>
</dbReference>
<dbReference type="InterPro" id="IPR013325">
    <property type="entry name" value="RNA_pol_sigma_r2"/>
</dbReference>
<dbReference type="PANTHER" id="PTHR47756:SF2">
    <property type="entry name" value="BLL6612 PROTEIN"/>
    <property type="match status" value="1"/>
</dbReference>
<dbReference type="Pfam" id="PF20239">
    <property type="entry name" value="DUF6596"/>
    <property type="match status" value="1"/>
</dbReference>
<dbReference type="SUPFAM" id="SSF88946">
    <property type="entry name" value="Sigma2 domain of RNA polymerase sigma factors"/>
    <property type="match status" value="1"/>
</dbReference>
<reference evidence="3 4" key="1">
    <citation type="submission" date="2017-02" db="EMBL/GenBank/DDBJ databases">
        <authorList>
            <person name="Peterson S.W."/>
        </authorList>
    </citation>
    <scope>NUCLEOTIDE SEQUENCE [LARGE SCALE GENOMIC DNA]</scope>
    <source>
        <strain evidence="3 4">DSM 18108</strain>
    </source>
</reference>
<name>A0A1T5NP25_9BACT</name>
<feature type="domain" description="DUF6596" evidence="2">
    <location>
        <begin position="186"/>
        <end position="287"/>
    </location>
</feature>
<evidence type="ECO:0000259" key="1">
    <source>
        <dbReference type="Pfam" id="PF04542"/>
    </source>
</evidence>